<dbReference type="GO" id="GO:0019305">
    <property type="term" value="P:dTDP-rhamnose biosynthetic process"/>
    <property type="evidence" value="ECO:0007669"/>
    <property type="project" value="UniProtKB-UniRule"/>
</dbReference>
<organism evidence="4 5">
    <name type="scientific">Candidatus Dojkabacteria bacterium</name>
    <dbReference type="NCBI Taxonomy" id="2099670"/>
    <lineage>
        <taxon>Bacteria</taxon>
        <taxon>Candidatus Dojkabacteria</taxon>
    </lineage>
</organism>
<evidence type="ECO:0000313" key="5">
    <source>
        <dbReference type="Proteomes" id="UP000545876"/>
    </source>
</evidence>
<comment type="catalytic activity">
    <reaction evidence="3">
        <text>dTDP-4-dehydro-6-deoxy-alpha-D-glucose = dTDP-4-dehydro-beta-L-rhamnose</text>
        <dbReference type="Rhea" id="RHEA:16969"/>
        <dbReference type="ChEBI" id="CHEBI:57649"/>
        <dbReference type="ChEBI" id="CHEBI:62830"/>
        <dbReference type="EC" id="5.1.3.13"/>
    </reaction>
</comment>
<name>A0A847D263_9BACT</name>
<dbReference type="CDD" id="cd00438">
    <property type="entry name" value="cupin_RmlC"/>
    <property type="match status" value="1"/>
</dbReference>
<comment type="caution">
    <text evidence="4">The sequence shown here is derived from an EMBL/GenBank/DDBJ whole genome shotgun (WGS) entry which is preliminary data.</text>
</comment>
<evidence type="ECO:0000256" key="3">
    <source>
        <dbReference type="RuleBase" id="RU364069"/>
    </source>
</evidence>
<dbReference type="InterPro" id="IPR014710">
    <property type="entry name" value="RmlC-like_jellyroll"/>
</dbReference>
<dbReference type="PANTHER" id="PTHR21047:SF2">
    <property type="entry name" value="THYMIDINE DIPHOSPHO-4-KETO-RHAMNOSE 3,5-EPIMERASE"/>
    <property type="match status" value="1"/>
</dbReference>
<reference evidence="4 5" key="1">
    <citation type="journal article" date="2020" name="Biotechnol. Biofuels">
        <title>New insights from the biogas microbiome by comprehensive genome-resolved metagenomics of nearly 1600 species originating from multiple anaerobic digesters.</title>
        <authorList>
            <person name="Campanaro S."/>
            <person name="Treu L."/>
            <person name="Rodriguez-R L.M."/>
            <person name="Kovalovszki A."/>
            <person name="Ziels R.M."/>
            <person name="Maus I."/>
            <person name="Zhu X."/>
            <person name="Kougias P.G."/>
            <person name="Basile A."/>
            <person name="Luo G."/>
            <person name="Schluter A."/>
            <person name="Konstantinidis K.T."/>
            <person name="Angelidaki I."/>
        </authorList>
    </citation>
    <scope>NUCLEOTIDE SEQUENCE [LARGE SCALE GENOMIC DNA]</scope>
    <source>
        <strain evidence="4">AS06rmzACSIP_65</strain>
    </source>
</reference>
<comment type="pathway">
    <text evidence="3">Carbohydrate biosynthesis; dTDP-L-rhamnose biosynthesis.</text>
</comment>
<dbReference type="EMBL" id="JAAZBX010000010">
    <property type="protein sequence ID" value="NLD25540.1"/>
    <property type="molecule type" value="Genomic_DNA"/>
</dbReference>
<dbReference type="GO" id="GO:0008830">
    <property type="term" value="F:dTDP-4-dehydrorhamnose 3,5-epimerase activity"/>
    <property type="evidence" value="ECO:0007669"/>
    <property type="project" value="UniProtKB-UniRule"/>
</dbReference>
<evidence type="ECO:0000313" key="4">
    <source>
        <dbReference type="EMBL" id="NLD25540.1"/>
    </source>
</evidence>
<feature type="site" description="Participates in a stacking interaction with the thymidine ring of dTDP-4-oxo-6-deoxyglucose" evidence="2">
    <location>
        <position position="140"/>
    </location>
</feature>
<sequence length="191" mass="22121">MLMEFNKVEHIPDLVVVTFKAFYDERGYFEETYDEGKFEEAGLPTDWIKDNHSHSKEFVLRGMHWQIEPHPQDKFVRVVRGEAIDVAVDMRVGSPTFGQFHLVKLSEDNHKGFFIPKGFAHGFLALTDNVEFEYKVSGKYNKESERSFVWNDPDVNIPWGTDTPILSDKDAQAPLLGELSDEDLFKFTNQE</sequence>
<dbReference type="SUPFAM" id="SSF51182">
    <property type="entry name" value="RmlC-like cupins"/>
    <property type="match status" value="1"/>
</dbReference>
<dbReference type="InterPro" id="IPR011051">
    <property type="entry name" value="RmlC_Cupin_sf"/>
</dbReference>
<evidence type="ECO:0000256" key="1">
    <source>
        <dbReference type="PIRSR" id="PIRSR600888-1"/>
    </source>
</evidence>
<dbReference type="NCBIfam" id="TIGR01221">
    <property type="entry name" value="rmlC"/>
    <property type="match status" value="1"/>
</dbReference>
<comment type="subunit">
    <text evidence="3">Homodimer.</text>
</comment>
<keyword evidence="3 4" id="KW-0413">Isomerase</keyword>
<dbReference type="Pfam" id="PF00908">
    <property type="entry name" value="dTDP_sugar_isom"/>
    <property type="match status" value="1"/>
</dbReference>
<accession>A0A847D263</accession>
<dbReference type="InterPro" id="IPR000888">
    <property type="entry name" value="RmlC-like"/>
</dbReference>
<comment type="function">
    <text evidence="3">Catalyzes the epimerization of the C3' and C5'positions of dTDP-6-deoxy-D-xylo-4-hexulose, forming dTDP-6-deoxy-L-lyxo-4-hexulose.</text>
</comment>
<dbReference type="GO" id="GO:0000271">
    <property type="term" value="P:polysaccharide biosynthetic process"/>
    <property type="evidence" value="ECO:0007669"/>
    <property type="project" value="TreeGrafter"/>
</dbReference>
<dbReference type="PANTHER" id="PTHR21047">
    <property type="entry name" value="DTDP-6-DEOXY-D-GLUCOSE-3,5 EPIMERASE"/>
    <property type="match status" value="1"/>
</dbReference>
<dbReference type="Proteomes" id="UP000545876">
    <property type="component" value="Unassembled WGS sequence"/>
</dbReference>
<evidence type="ECO:0000256" key="2">
    <source>
        <dbReference type="PIRSR" id="PIRSR600888-3"/>
    </source>
</evidence>
<proteinExistence type="inferred from homology"/>
<gene>
    <name evidence="4" type="primary">rfbC</name>
    <name evidence="4" type="ORF">GX656_02770</name>
</gene>
<comment type="similarity">
    <text evidence="3">Belongs to the dTDP-4-dehydrorhamnose 3,5-epimerase family.</text>
</comment>
<dbReference type="AlphaFoldDB" id="A0A847D263"/>
<dbReference type="GO" id="GO:0005829">
    <property type="term" value="C:cytosol"/>
    <property type="evidence" value="ECO:0007669"/>
    <property type="project" value="TreeGrafter"/>
</dbReference>
<feature type="active site" description="Proton acceptor" evidence="1">
    <location>
        <position position="64"/>
    </location>
</feature>
<feature type="active site" description="Proton donor" evidence="1">
    <location>
        <position position="134"/>
    </location>
</feature>
<dbReference type="Gene3D" id="2.60.120.10">
    <property type="entry name" value="Jelly Rolls"/>
    <property type="match status" value="1"/>
</dbReference>
<dbReference type="UniPathway" id="UPA00124"/>
<protein>
    <recommendedName>
        <fullName evidence="3">dTDP-4-dehydrorhamnose 3,5-epimerase</fullName>
        <ecNumber evidence="3">5.1.3.13</ecNumber>
    </recommendedName>
    <alternativeName>
        <fullName evidence="3">Thymidine diphospho-4-keto-rhamnose 3,5-epimerase</fullName>
    </alternativeName>
</protein>
<dbReference type="EC" id="5.1.3.13" evidence="3"/>